<comment type="caution">
    <text evidence="1">The sequence shown here is derived from an EMBL/GenBank/DDBJ whole genome shotgun (WGS) entry which is preliminary data.</text>
</comment>
<evidence type="ECO:0000313" key="2">
    <source>
        <dbReference type="Proteomes" id="UP001189429"/>
    </source>
</evidence>
<accession>A0ABN9WLE5</accession>
<name>A0ABN9WLE5_9DINO</name>
<proteinExistence type="predicted"/>
<protein>
    <submittedName>
        <fullName evidence="1">Uncharacterized protein</fullName>
    </submittedName>
</protein>
<evidence type="ECO:0000313" key="1">
    <source>
        <dbReference type="EMBL" id="CAK0885837.1"/>
    </source>
</evidence>
<keyword evidence="2" id="KW-1185">Reference proteome</keyword>
<dbReference type="Proteomes" id="UP001189429">
    <property type="component" value="Unassembled WGS sequence"/>
</dbReference>
<organism evidence="1 2">
    <name type="scientific">Prorocentrum cordatum</name>
    <dbReference type="NCBI Taxonomy" id="2364126"/>
    <lineage>
        <taxon>Eukaryota</taxon>
        <taxon>Sar</taxon>
        <taxon>Alveolata</taxon>
        <taxon>Dinophyceae</taxon>
        <taxon>Prorocentrales</taxon>
        <taxon>Prorocentraceae</taxon>
        <taxon>Prorocentrum</taxon>
    </lineage>
</organism>
<reference evidence="1" key="1">
    <citation type="submission" date="2023-10" db="EMBL/GenBank/DDBJ databases">
        <authorList>
            <person name="Chen Y."/>
            <person name="Shah S."/>
            <person name="Dougan E. K."/>
            <person name="Thang M."/>
            <person name="Chan C."/>
        </authorList>
    </citation>
    <scope>NUCLEOTIDE SEQUENCE [LARGE SCALE GENOMIC DNA]</scope>
</reference>
<feature type="non-terminal residue" evidence="1">
    <location>
        <position position="156"/>
    </location>
</feature>
<sequence length="156" mass="15568">MDEARPEPALRQTPGWQQIVAVVQAKSDLSRAQKAGLRSATERLEAAAAAADALIGSHRLSSSSVVPASAWGGGVEGGDPCALGGPKARPEKPASVDFAAVSAALRAALEQAGGCRNLGALKPDVEQACAGLLPGGQLGAAALRALGVGSLRELAQ</sequence>
<dbReference type="EMBL" id="CAUYUJ010018723">
    <property type="protein sequence ID" value="CAK0885837.1"/>
    <property type="molecule type" value="Genomic_DNA"/>
</dbReference>
<gene>
    <name evidence="1" type="ORF">PCOR1329_LOCUS67332</name>
</gene>